<feature type="transmembrane region" description="Helical" evidence="1">
    <location>
        <begin position="392"/>
        <end position="415"/>
    </location>
</feature>
<organism evidence="3 4">
    <name type="scientific">Caenorhabditis nigoni</name>
    <dbReference type="NCBI Taxonomy" id="1611254"/>
    <lineage>
        <taxon>Eukaryota</taxon>
        <taxon>Metazoa</taxon>
        <taxon>Ecdysozoa</taxon>
        <taxon>Nematoda</taxon>
        <taxon>Chromadorea</taxon>
        <taxon>Rhabditida</taxon>
        <taxon>Rhabditina</taxon>
        <taxon>Rhabditomorpha</taxon>
        <taxon>Rhabditoidea</taxon>
        <taxon>Rhabditidae</taxon>
        <taxon>Peloderinae</taxon>
        <taxon>Caenorhabditis</taxon>
    </lineage>
</organism>
<protein>
    <submittedName>
        <fullName evidence="3">Uncharacterized protein</fullName>
    </submittedName>
</protein>
<dbReference type="EMBL" id="PDUG01000005">
    <property type="protein sequence ID" value="PIC30077.1"/>
    <property type="molecule type" value="Genomic_DNA"/>
</dbReference>
<name>A0A2G5TRZ5_9PELO</name>
<dbReference type="Proteomes" id="UP000230233">
    <property type="component" value="Chromosome V"/>
</dbReference>
<keyword evidence="2" id="KW-0732">Signal</keyword>
<evidence type="ECO:0000313" key="3">
    <source>
        <dbReference type="EMBL" id="PIC30077.1"/>
    </source>
</evidence>
<evidence type="ECO:0000256" key="2">
    <source>
        <dbReference type="SAM" id="SignalP"/>
    </source>
</evidence>
<keyword evidence="4" id="KW-1185">Reference proteome</keyword>
<evidence type="ECO:0000256" key="1">
    <source>
        <dbReference type="SAM" id="Phobius"/>
    </source>
</evidence>
<keyword evidence="1" id="KW-0472">Membrane</keyword>
<feature type="signal peptide" evidence="2">
    <location>
        <begin position="1"/>
        <end position="19"/>
    </location>
</feature>
<keyword evidence="1" id="KW-1133">Transmembrane helix</keyword>
<evidence type="ECO:0000313" key="4">
    <source>
        <dbReference type="Proteomes" id="UP000230233"/>
    </source>
</evidence>
<dbReference type="OrthoDB" id="5896667at2759"/>
<dbReference type="AlphaFoldDB" id="A0A2G5TRZ5"/>
<feature type="transmembrane region" description="Helical" evidence="1">
    <location>
        <begin position="440"/>
        <end position="460"/>
    </location>
</feature>
<proteinExistence type="predicted"/>
<feature type="transmembrane region" description="Helical" evidence="1">
    <location>
        <begin position="295"/>
        <end position="311"/>
    </location>
</feature>
<keyword evidence="1" id="KW-0812">Transmembrane</keyword>
<feature type="chain" id="PRO_5013915736" evidence="2">
    <location>
        <begin position="20"/>
        <end position="461"/>
    </location>
</feature>
<sequence>MRLLLVILLILHNLPLKNAYSIYDYSLPELKIENNHTVKIWNEIGLLDPNHTDIRFLFHSSQFGFRNPNFIQNVSDFLLMDNAFSTFNLISDATDDILENSANFSNFSKKTSLWIIDFQSQDYVKIFPQFEIRQLSCDEFDFYGKNRYFQEFDLLLLETYSPCGLKIHEEISKNSDSILQNLASKWKFYDIILLETAETRNYTYSPYPEYRKELRNLENMKKQRYFQNNVHIDEFHQLFRRWPKATFGLEMQLLIRLLHGWGPEDITRINVIYPLRRLFYFVITNSKIPEFSPQLMPLPFCVILVFGFLILPPTRVNVVRQLMLLELIYIVAKYTVDDTRSVIWPFLLVHEIWDVVTVFKYRTTQYLPFGLQLWKMHETFYHFILLNQYPDFYILIWLTVIASLQIVSFSLYFLFPPLTWTVPILDIAPTEAPRDPFSHYTRYMAIGTILLIVGLHFWTLF</sequence>
<reference evidence="4" key="1">
    <citation type="submission" date="2017-10" db="EMBL/GenBank/DDBJ databases">
        <title>Rapid genome shrinkage in a self-fertile nematode reveals novel sperm competition proteins.</title>
        <authorList>
            <person name="Yin D."/>
            <person name="Schwarz E.M."/>
            <person name="Thomas C.G."/>
            <person name="Felde R.L."/>
            <person name="Korf I.F."/>
            <person name="Cutter A.D."/>
            <person name="Schartner C.M."/>
            <person name="Ralston E.J."/>
            <person name="Meyer B.J."/>
            <person name="Haag E.S."/>
        </authorList>
    </citation>
    <scope>NUCLEOTIDE SEQUENCE [LARGE SCALE GENOMIC DNA]</scope>
    <source>
        <strain evidence="4">JU1422</strain>
    </source>
</reference>
<accession>A0A2G5TRZ5</accession>
<comment type="caution">
    <text evidence="3">The sequence shown here is derived from an EMBL/GenBank/DDBJ whole genome shotgun (WGS) entry which is preliminary data.</text>
</comment>
<gene>
    <name evidence="3" type="primary">Cnig_chr_V.g21442</name>
    <name evidence="3" type="ORF">B9Z55_021442</name>
</gene>